<feature type="compositionally biased region" description="Low complexity" evidence="3">
    <location>
        <begin position="343"/>
        <end position="360"/>
    </location>
</feature>
<dbReference type="GO" id="GO:0043565">
    <property type="term" value="F:sequence-specific DNA binding"/>
    <property type="evidence" value="ECO:0007669"/>
    <property type="project" value="InterPro"/>
</dbReference>
<dbReference type="AlphaFoldDB" id="A0A0K8QRJ9"/>
<dbReference type="Proteomes" id="UP000253740">
    <property type="component" value="Unassembled WGS sequence"/>
</dbReference>
<evidence type="ECO:0000313" key="5">
    <source>
        <dbReference type="EMBL" id="GAP67281.1"/>
    </source>
</evidence>
<reference evidence="5" key="1">
    <citation type="submission" date="2015-08" db="EMBL/GenBank/DDBJ databases">
        <title>Complete DNA Sequence of Pseudomonas syringae pv. actinidiae, the Causal Agent of Kiwifruit Canker Disease.</title>
        <authorList>
            <person name="Rikkerink E.H.A."/>
            <person name="Fineran P.C."/>
        </authorList>
    </citation>
    <scope>NUCLEOTIDE SEQUENCE</scope>
    <source>
        <strain evidence="5">SkMP5</strain>
    </source>
</reference>
<dbReference type="PANTHER" id="PTHR43130:SF3">
    <property type="entry name" value="HTH-TYPE TRANSCRIPTIONAL REGULATOR RV1931C"/>
    <property type="match status" value="1"/>
</dbReference>
<name>A0A0K8QRJ9_9GAMM</name>
<organism evidence="5">
    <name type="scientific">Mizugakiibacter sediminis</name>
    <dbReference type="NCBI Taxonomy" id="1475481"/>
    <lineage>
        <taxon>Bacteria</taxon>
        <taxon>Pseudomonadati</taxon>
        <taxon>Pseudomonadota</taxon>
        <taxon>Gammaproteobacteria</taxon>
        <taxon>Lysobacterales</taxon>
        <taxon>Rhodanobacteraceae</taxon>
        <taxon>Mizugakiibacter</taxon>
    </lineage>
</organism>
<feature type="domain" description="HTH araC/xylS-type" evidence="4">
    <location>
        <begin position="229"/>
        <end position="327"/>
    </location>
</feature>
<keyword evidence="1" id="KW-0805">Transcription regulation</keyword>
<evidence type="ECO:0000256" key="2">
    <source>
        <dbReference type="ARBA" id="ARBA00023163"/>
    </source>
</evidence>
<sequence length="360" mass="39055">MAVTTNFGGFSPSVDKPCRVVALVPERACLFELGIAAELFGLPRPELGVDWYRFEVATASRAPSRGVGALALTAASGLAALRHADLIVVPGWSTDAAPPAPALLRALRRAHERGARFMTICSGAFLLGHAGLLDGLPATTHWNYCARFAELFPRVRLQPDVLYVDAGRILTSAGSAAGIDAGLYLFAKDYGAAVANRVAQRLLVAPHRDGGQRQFIPSAYPQRRSDRFDRVLAWAEANLAQPITLADLAARAAMSERNFLRRFLEATGSTPKAWLQRLRIARARELYETTALDLEAISAACGFASPETFRAAFRREVGVSPAVYRRRFRMQGVATAARRRGIAHAAATRPAPRARTPARR</sequence>
<dbReference type="InterPro" id="IPR018060">
    <property type="entry name" value="HTH_AraC"/>
</dbReference>
<feature type="region of interest" description="Disordered" evidence="3">
    <location>
        <begin position="339"/>
        <end position="360"/>
    </location>
</feature>
<dbReference type="Pfam" id="PF12833">
    <property type="entry name" value="HTH_18"/>
    <property type="match status" value="1"/>
</dbReference>
<dbReference type="InterPro" id="IPR029062">
    <property type="entry name" value="Class_I_gatase-like"/>
</dbReference>
<dbReference type="PROSITE" id="PS01124">
    <property type="entry name" value="HTH_ARAC_FAMILY_2"/>
    <property type="match status" value="1"/>
</dbReference>
<gene>
    <name evidence="5" type="ORF">MBSD_n2599</name>
</gene>
<dbReference type="InterPro" id="IPR002818">
    <property type="entry name" value="DJ-1/PfpI"/>
</dbReference>
<dbReference type="SUPFAM" id="SSF46689">
    <property type="entry name" value="Homeodomain-like"/>
    <property type="match status" value="2"/>
</dbReference>
<proteinExistence type="predicted"/>
<keyword evidence="2" id="KW-0804">Transcription</keyword>
<protein>
    <submittedName>
        <fullName evidence="5">Transcriptional activator FtrA</fullName>
    </submittedName>
</protein>
<dbReference type="Gene3D" id="3.40.50.880">
    <property type="match status" value="1"/>
</dbReference>
<accession>A0A0K8QRJ9</accession>
<dbReference type="Gene3D" id="1.10.10.60">
    <property type="entry name" value="Homeodomain-like"/>
    <property type="match status" value="1"/>
</dbReference>
<evidence type="ECO:0000256" key="3">
    <source>
        <dbReference type="SAM" id="MobiDB-lite"/>
    </source>
</evidence>
<evidence type="ECO:0000259" key="4">
    <source>
        <dbReference type="PROSITE" id="PS01124"/>
    </source>
</evidence>
<evidence type="ECO:0000313" key="6">
    <source>
        <dbReference type="Proteomes" id="UP000253740"/>
    </source>
</evidence>
<dbReference type="InterPro" id="IPR052158">
    <property type="entry name" value="INH-QAR"/>
</dbReference>
<dbReference type="SMART" id="SM00342">
    <property type="entry name" value="HTH_ARAC"/>
    <property type="match status" value="1"/>
</dbReference>
<dbReference type="GO" id="GO:0003700">
    <property type="term" value="F:DNA-binding transcription factor activity"/>
    <property type="evidence" value="ECO:0007669"/>
    <property type="project" value="InterPro"/>
</dbReference>
<dbReference type="SUPFAM" id="SSF52317">
    <property type="entry name" value="Class I glutamine amidotransferase-like"/>
    <property type="match status" value="1"/>
</dbReference>
<dbReference type="CDD" id="cd03137">
    <property type="entry name" value="GATase1_AraC_1"/>
    <property type="match status" value="1"/>
</dbReference>
<keyword evidence="6" id="KW-1185">Reference proteome</keyword>
<dbReference type="InterPro" id="IPR009057">
    <property type="entry name" value="Homeodomain-like_sf"/>
</dbReference>
<dbReference type="PANTHER" id="PTHR43130">
    <property type="entry name" value="ARAC-FAMILY TRANSCRIPTIONAL REGULATOR"/>
    <property type="match status" value="1"/>
</dbReference>
<dbReference type="Pfam" id="PF01965">
    <property type="entry name" value="DJ-1_PfpI"/>
    <property type="match status" value="1"/>
</dbReference>
<evidence type="ECO:0000256" key="1">
    <source>
        <dbReference type="ARBA" id="ARBA00023015"/>
    </source>
</evidence>
<dbReference type="EMBL" id="DF970255">
    <property type="protein sequence ID" value="GAP67281.1"/>
    <property type="molecule type" value="Genomic_DNA"/>
</dbReference>
<dbReference type="STRING" id="1475481.GCA_000953855_02650"/>